<name>A0A917JYT9_9GAMM</name>
<dbReference type="Proteomes" id="UP000613743">
    <property type="component" value="Unassembled WGS sequence"/>
</dbReference>
<evidence type="ECO:0000313" key="2">
    <source>
        <dbReference type="Proteomes" id="UP000613743"/>
    </source>
</evidence>
<reference evidence="1" key="2">
    <citation type="submission" date="2020-09" db="EMBL/GenBank/DDBJ databases">
        <authorList>
            <person name="Sun Q."/>
            <person name="Ohkuma M."/>
        </authorList>
    </citation>
    <scope>NUCLEOTIDE SEQUENCE</scope>
    <source>
        <strain evidence="1">JCM 30804</strain>
    </source>
</reference>
<evidence type="ECO:0000313" key="1">
    <source>
        <dbReference type="EMBL" id="GGI93325.1"/>
    </source>
</evidence>
<reference evidence="1" key="1">
    <citation type="journal article" date="2014" name="Int. J. Syst. Evol. Microbiol.">
        <title>Complete genome sequence of Corynebacterium casei LMG S-19264T (=DSM 44701T), isolated from a smear-ripened cheese.</title>
        <authorList>
            <consortium name="US DOE Joint Genome Institute (JGI-PGF)"/>
            <person name="Walter F."/>
            <person name="Albersmeier A."/>
            <person name="Kalinowski J."/>
            <person name="Ruckert C."/>
        </authorList>
    </citation>
    <scope>NUCLEOTIDE SEQUENCE</scope>
    <source>
        <strain evidence="1">JCM 30804</strain>
    </source>
</reference>
<dbReference type="AlphaFoldDB" id="A0A917JYT9"/>
<proteinExistence type="predicted"/>
<protein>
    <submittedName>
        <fullName evidence="1">Uncharacterized protein</fullName>
    </submittedName>
</protein>
<keyword evidence="2" id="KW-1185">Reference proteome</keyword>
<comment type="caution">
    <text evidence="1">The sequence shown here is derived from an EMBL/GenBank/DDBJ whole genome shotgun (WGS) entry which is preliminary data.</text>
</comment>
<dbReference type="RefSeq" id="WP_188923066.1">
    <property type="nucleotide sequence ID" value="NZ_BMPZ01000019.1"/>
</dbReference>
<sequence length="160" mass="18956">MPRFVSIAIPTMLLVGVTLITLPTTVWGANKSKVQQPKHLSKHYSKNRHWHDPWRWRDPYWRYGWNRHWYGGWGSYYWNRPYSGIGISIPLNSVSRERKQPVPSQSTQRTTTHVAIQSGLKRLPANARVKQVNGGTVYEWQGREYKFDWQSQTYQLQEKD</sequence>
<gene>
    <name evidence="1" type="ORF">GCM10009332_33240</name>
</gene>
<accession>A0A917JYT9</accession>
<organism evidence="1 2">
    <name type="scientific">Shewanella gelidii</name>
    <dbReference type="NCBI Taxonomy" id="1642821"/>
    <lineage>
        <taxon>Bacteria</taxon>
        <taxon>Pseudomonadati</taxon>
        <taxon>Pseudomonadota</taxon>
        <taxon>Gammaproteobacteria</taxon>
        <taxon>Alteromonadales</taxon>
        <taxon>Shewanellaceae</taxon>
        <taxon>Shewanella</taxon>
    </lineage>
</organism>
<dbReference type="EMBL" id="BMPZ01000019">
    <property type="protein sequence ID" value="GGI93325.1"/>
    <property type="molecule type" value="Genomic_DNA"/>
</dbReference>